<dbReference type="EMBL" id="BGPR01017393">
    <property type="protein sequence ID" value="GBN76002.1"/>
    <property type="molecule type" value="Genomic_DNA"/>
</dbReference>
<dbReference type="AlphaFoldDB" id="A0A4Y2RJM1"/>
<sequence length="189" mass="21645">MLCEVTNKKDLNAAQLYLMEICEAINCGHCRESLSKRNPGKVCHSRWLRIANRILRFNVARENSPEALLTLTTFIANVFVPMWLKVKTKPSVIYGAQQLHQSIVLAHYLSSDLKDVIHTVIKRNGSFGHPENVLISMLADDRNHIRESALQRILKARKVKRSTAPQPLQRIIYLQRISVSSIYQLLTFV</sequence>
<protein>
    <submittedName>
        <fullName evidence="1">Uncharacterized protein</fullName>
    </submittedName>
</protein>
<dbReference type="PANTHER" id="PTHR46409">
    <property type="entry name" value="HTH PSQ-TYPE DOMAIN-CONTAINING PROTEIN"/>
    <property type="match status" value="1"/>
</dbReference>
<comment type="caution">
    <text evidence="1">The sequence shown here is derived from an EMBL/GenBank/DDBJ whole genome shotgun (WGS) entry which is preliminary data.</text>
</comment>
<accession>A0A4Y2RJM1</accession>
<proteinExistence type="predicted"/>
<dbReference type="Proteomes" id="UP000499080">
    <property type="component" value="Unassembled WGS sequence"/>
</dbReference>
<reference evidence="1 2" key="1">
    <citation type="journal article" date="2019" name="Sci. Rep.">
        <title>Orb-weaving spider Araneus ventricosus genome elucidates the spidroin gene catalogue.</title>
        <authorList>
            <person name="Kono N."/>
            <person name="Nakamura H."/>
            <person name="Ohtoshi R."/>
            <person name="Moran D.A.P."/>
            <person name="Shinohara A."/>
            <person name="Yoshida Y."/>
            <person name="Fujiwara M."/>
            <person name="Mori M."/>
            <person name="Tomita M."/>
            <person name="Arakawa K."/>
        </authorList>
    </citation>
    <scope>NUCLEOTIDE SEQUENCE [LARGE SCALE GENOMIC DNA]</scope>
</reference>
<gene>
    <name evidence="1" type="ORF">AVEN_136304_1</name>
</gene>
<keyword evidence="2" id="KW-1185">Reference proteome</keyword>
<dbReference type="PANTHER" id="PTHR46409:SF1">
    <property type="entry name" value="HTH PSQ-TYPE DOMAIN-CONTAINING PROTEIN"/>
    <property type="match status" value="1"/>
</dbReference>
<evidence type="ECO:0000313" key="1">
    <source>
        <dbReference type="EMBL" id="GBN76002.1"/>
    </source>
</evidence>
<organism evidence="1 2">
    <name type="scientific">Araneus ventricosus</name>
    <name type="common">Orbweaver spider</name>
    <name type="synonym">Epeira ventricosa</name>
    <dbReference type="NCBI Taxonomy" id="182803"/>
    <lineage>
        <taxon>Eukaryota</taxon>
        <taxon>Metazoa</taxon>
        <taxon>Ecdysozoa</taxon>
        <taxon>Arthropoda</taxon>
        <taxon>Chelicerata</taxon>
        <taxon>Arachnida</taxon>
        <taxon>Araneae</taxon>
        <taxon>Araneomorphae</taxon>
        <taxon>Entelegynae</taxon>
        <taxon>Araneoidea</taxon>
        <taxon>Araneidae</taxon>
        <taxon>Araneus</taxon>
    </lineage>
</organism>
<evidence type="ECO:0000313" key="2">
    <source>
        <dbReference type="Proteomes" id="UP000499080"/>
    </source>
</evidence>
<name>A0A4Y2RJM1_ARAVE</name>